<dbReference type="InterPro" id="IPR050276">
    <property type="entry name" value="MshD_Acetyltransferase"/>
</dbReference>
<organism evidence="2 3">
    <name type="scientific">Paenibacillus albus</name>
    <dbReference type="NCBI Taxonomy" id="2495582"/>
    <lineage>
        <taxon>Bacteria</taxon>
        <taxon>Bacillati</taxon>
        <taxon>Bacillota</taxon>
        <taxon>Bacilli</taxon>
        <taxon>Bacillales</taxon>
        <taxon>Paenibacillaceae</taxon>
        <taxon>Paenibacillus</taxon>
    </lineage>
</organism>
<keyword evidence="2" id="KW-0808">Transferase</keyword>
<proteinExistence type="predicted"/>
<dbReference type="RefSeq" id="WP_126016849.1">
    <property type="nucleotide sequence ID" value="NZ_CP034437.1"/>
</dbReference>
<dbReference type="Pfam" id="PF00583">
    <property type="entry name" value="Acetyltransf_1"/>
    <property type="match status" value="1"/>
</dbReference>
<reference evidence="3" key="1">
    <citation type="submission" date="2018-12" db="EMBL/GenBank/DDBJ databases">
        <title>Genome sequence of Peanibacillus sp.</title>
        <authorList>
            <person name="Subramani G."/>
            <person name="Srinivasan S."/>
            <person name="Kim M.K."/>
        </authorList>
    </citation>
    <scope>NUCLEOTIDE SEQUENCE [LARGE SCALE GENOMIC DNA]</scope>
    <source>
        <strain evidence="3">18JY67-1</strain>
    </source>
</reference>
<evidence type="ECO:0000313" key="3">
    <source>
        <dbReference type="Proteomes" id="UP000272528"/>
    </source>
</evidence>
<gene>
    <name evidence="2" type="ORF">EJC50_16790</name>
</gene>
<dbReference type="OrthoDB" id="5292888at2"/>
<dbReference type="PANTHER" id="PTHR43617:SF30">
    <property type="entry name" value="HISTONE ACETYLTRANSFERASE"/>
    <property type="match status" value="1"/>
</dbReference>
<name>A0A3S9A5Z5_9BACL</name>
<sequence>MQIREATIADAEQIAAVHVHSWQSTYRGIIADAYLDSLSVEQRRNNWLWTFKNKDAHDMIYVAVADNGRIVGFANGGGCREPERGYDGELYAIYLLQRYQRAGIGKQLFQQVMDALRNAAYSSMMLWVLADNPSLTFYLAQGGQIMDQQLIRIGDEELPELLIGWNAI</sequence>
<evidence type="ECO:0000259" key="1">
    <source>
        <dbReference type="PROSITE" id="PS51186"/>
    </source>
</evidence>
<accession>A0A3S9A5Z5</accession>
<evidence type="ECO:0000313" key="2">
    <source>
        <dbReference type="EMBL" id="AZN41142.1"/>
    </source>
</evidence>
<dbReference type="PANTHER" id="PTHR43617">
    <property type="entry name" value="L-AMINO ACID N-ACETYLTRANSFERASE"/>
    <property type="match status" value="1"/>
</dbReference>
<dbReference type="EMBL" id="CP034437">
    <property type="protein sequence ID" value="AZN41142.1"/>
    <property type="molecule type" value="Genomic_DNA"/>
</dbReference>
<dbReference type="Gene3D" id="3.40.630.30">
    <property type="match status" value="1"/>
</dbReference>
<dbReference type="GO" id="GO:0016747">
    <property type="term" value="F:acyltransferase activity, transferring groups other than amino-acyl groups"/>
    <property type="evidence" value="ECO:0007669"/>
    <property type="project" value="InterPro"/>
</dbReference>
<feature type="domain" description="N-acetyltransferase" evidence="1">
    <location>
        <begin position="1"/>
        <end position="168"/>
    </location>
</feature>
<dbReference type="CDD" id="cd04301">
    <property type="entry name" value="NAT_SF"/>
    <property type="match status" value="1"/>
</dbReference>
<dbReference type="PROSITE" id="PS51186">
    <property type="entry name" value="GNAT"/>
    <property type="match status" value="1"/>
</dbReference>
<keyword evidence="3" id="KW-1185">Reference proteome</keyword>
<dbReference type="SUPFAM" id="SSF55729">
    <property type="entry name" value="Acyl-CoA N-acyltransferases (Nat)"/>
    <property type="match status" value="1"/>
</dbReference>
<dbReference type="KEGG" id="palb:EJC50_16790"/>
<dbReference type="InterPro" id="IPR016181">
    <property type="entry name" value="Acyl_CoA_acyltransferase"/>
</dbReference>
<dbReference type="InterPro" id="IPR000182">
    <property type="entry name" value="GNAT_dom"/>
</dbReference>
<dbReference type="Proteomes" id="UP000272528">
    <property type="component" value="Chromosome"/>
</dbReference>
<protein>
    <submittedName>
        <fullName evidence="2">GNAT family N-acetyltransferase</fullName>
    </submittedName>
</protein>
<dbReference type="AlphaFoldDB" id="A0A3S9A5Z5"/>